<evidence type="ECO:0008006" key="5">
    <source>
        <dbReference type="Google" id="ProtNLM"/>
    </source>
</evidence>
<proteinExistence type="inferred from homology"/>
<dbReference type="EMBL" id="JANEYG010000040">
    <property type="protein sequence ID" value="KAJ8916747.1"/>
    <property type="molecule type" value="Genomic_DNA"/>
</dbReference>
<keyword evidence="2" id="KW-0809">Transit peptide</keyword>
<comment type="caution">
    <text evidence="3">The sequence shown here is derived from an EMBL/GenBank/DDBJ whole genome shotgun (WGS) entry which is preliminary data.</text>
</comment>
<evidence type="ECO:0000256" key="1">
    <source>
        <dbReference type="ARBA" id="ARBA00007692"/>
    </source>
</evidence>
<evidence type="ECO:0000313" key="3">
    <source>
        <dbReference type="EMBL" id="KAJ8916747.1"/>
    </source>
</evidence>
<protein>
    <recommendedName>
        <fullName evidence="5">Transcription termination factor 5, mitochondrial</fullName>
    </recommendedName>
</protein>
<dbReference type="InterPro" id="IPR003690">
    <property type="entry name" value="MTERF"/>
</dbReference>
<accession>A0AAV8VRU7</accession>
<dbReference type="Gene3D" id="1.25.70.10">
    <property type="entry name" value="Transcription termination factor 3, mitochondrial"/>
    <property type="match status" value="1"/>
</dbReference>
<evidence type="ECO:0000313" key="4">
    <source>
        <dbReference type="Proteomes" id="UP001159042"/>
    </source>
</evidence>
<organism evidence="3 4">
    <name type="scientific">Exocentrus adspersus</name>
    <dbReference type="NCBI Taxonomy" id="1586481"/>
    <lineage>
        <taxon>Eukaryota</taxon>
        <taxon>Metazoa</taxon>
        <taxon>Ecdysozoa</taxon>
        <taxon>Arthropoda</taxon>
        <taxon>Hexapoda</taxon>
        <taxon>Insecta</taxon>
        <taxon>Pterygota</taxon>
        <taxon>Neoptera</taxon>
        <taxon>Endopterygota</taxon>
        <taxon>Coleoptera</taxon>
        <taxon>Polyphaga</taxon>
        <taxon>Cucujiformia</taxon>
        <taxon>Chrysomeloidea</taxon>
        <taxon>Cerambycidae</taxon>
        <taxon>Lamiinae</taxon>
        <taxon>Acanthocinini</taxon>
        <taxon>Exocentrus</taxon>
    </lineage>
</organism>
<dbReference type="PANTHER" id="PTHR15437">
    <property type="entry name" value="TRANSCRIPTION TERMINATION FACTOR, MITOCHONDRIAL"/>
    <property type="match status" value="1"/>
</dbReference>
<comment type="similarity">
    <text evidence="1">Belongs to the mTERF family.</text>
</comment>
<dbReference type="GO" id="GO:0006393">
    <property type="term" value="P:termination of mitochondrial transcription"/>
    <property type="evidence" value="ECO:0007669"/>
    <property type="project" value="TreeGrafter"/>
</dbReference>
<dbReference type="GO" id="GO:0003676">
    <property type="term" value="F:nucleic acid binding"/>
    <property type="evidence" value="ECO:0007669"/>
    <property type="project" value="InterPro"/>
</dbReference>
<keyword evidence="4" id="KW-1185">Reference proteome</keyword>
<dbReference type="Proteomes" id="UP001159042">
    <property type="component" value="Unassembled WGS sequence"/>
</dbReference>
<name>A0AAV8VRU7_9CUCU</name>
<evidence type="ECO:0000256" key="2">
    <source>
        <dbReference type="ARBA" id="ARBA00022946"/>
    </source>
</evidence>
<dbReference type="InterPro" id="IPR038538">
    <property type="entry name" value="MTERF_sf"/>
</dbReference>
<reference evidence="3 4" key="1">
    <citation type="journal article" date="2023" name="Insect Mol. Biol.">
        <title>Genome sequencing provides insights into the evolution of gene families encoding plant cell wall-degrading enzymes in longhorned beetles.</title>
        <authorList>
            <person name="Shin N.R."/>
            <person name="Okamura Y."/>
            <person name="Kirsch R."/>
            <person name="Pauchet Y."/>
        </authorList>
    </citation>
    <scope>NUCLEOTIDE SEQUENCE [LARGE SCALE GENOMIC DNA]</scope>
    <source>
        <strain evidence="3">EAD_L_NR</strain>
    </source>
</reference>
<sequence>MERRLTLDATEDEIIRLFRIHMMVKNKSFRIVQENISIAQDLGFEKHKILKYGYLLHNYPDYTKTVLRDFPNLAGANMRKAMRMYPKLVMISPTNIIKIYGILKEFNIEDEAIRNQMNVFHMSPDTVKLRLEEIERSPDFRVLLGHPKVLSLIVHHNRAKSRLSFLQQLQMRCASLIVLNTDAQDTFDDYVREGKDVNRMNDVLIYLKELFDTDIGLVRKKMKCHPYYLYVPLKDMQETYDYLIAQQFQHDSIFNVMHILLYPQEKIQNALNQIRTNSEIQIKSLKQTKLLNLVLYFIEKEHHFTGNGIWRKSDNVENIISEKSIKEYTGLIHPFLDITPLLAIWNAPHVSIVTNRNSLSILEQSSF</sequence>
<gene>
    <name evidence="3" type="ORF">NQ315_013952</name>
</gene>
<dbReference type="PANTHER" id="PTHR15437:SF7">
    <property type="entry name" value="TRANSCRIPTION TERMINATION FACTOR 5, MITOCHONDRIAL"/>
    <property type="match status" value="1"/>
</dbReference>
<dbReference type="AlphaFoldDB" id="A0AAV8VRU7"/>
<dbReference type="GO" id="GO:0005759">
    <property type="term" value="C:mitochondrial matrix"/>
    <property type="evidence" value="ECO:0007669"/>
    <property type="project" value="TreeGrafter"/>
</dbReference>